<dbReference type="SUPFAM" id="SSF52540">
    <property type="entry name" value="P-loop containing nucleoside triphosphate hydrolases"/>
    <property type="match status" value="1"/>
</dbReference>
<sequence length="249" mass="27320">MTAAIQLQDLTVAYDRHPAVHHLNGNFAHGSLTAVVGPNGAGKSTLLKSIAGVLRPAQGSILRDSLRARDIAYLPQQADIDRHFPIRVMDVVSSGHWHRRGLFRGLSRDDMDKASHALAAVGLSGFQHRVIGSLSAGQFQRVLFARMLLQDAPVILLDEPFNAIDARTTADLLGVVQRWHDESRTIIAVVHDIEQVRQHFPQTLLMARQEVAWGPTQTTLTAANLLKARAMAEAWDETANVCAQGLRRG</sequence>
<dbReference type="InterPro" id="IPR050153">
    <property type="entry name" value="Metal_Ion_Import_ABC"/>
</dbReference>
<dbReference type="EMBL" id="JALJXV010000001">
    <property type="protein sequence ID" value="MCP1673139.1"/>
    <property type="molecule type" value="Genomic_DNA"/>
</dbReference>
<dbReference type="SMART" id="SM00382">
    <property type="entry name" value="AAA"/>
    <property type="match status" value="1"/>
</dbReference>
<protein>
    <submittedName>
        <fullName evidence="6">Zinc/manganese transport system ATP-binding protein</fullName>
    </submittedName>
</protein>
<evidence type="ECO:0000256" key="4">
    <source>
        <dbReference type="ARBA" id="ARBA00022840"/>
    </source>
</evidence>
<dbReference type="InterPro" id="IPR003593">
    <property type="entry name" value="AAA+_ATPase"/>
</dbReference>
<dbReference type="InterPro" id="IPR017871">
    <property type="entry name" value="ABC_transporter-like_CS"/>
</dbReference>
<keyword evidence="3" id="KW-0547">Nucleotide-binding</keyword>
<evidence type="ECO:0000313" key="6">
    <source>
        <dbReference type="EMBL" id="MCP1673139.1"/>
    </source>
</evidence>
<evidence type="ECO:0000256" key="1">
    <source>
        <dbReference type="ARBA" id="ARBA00005417"/>
    </source>
</evidence>
<evidence type="ECO:0000256" key="3">
    <source>
        <dbReference type="ARBA" id="ARBA00022741"/>
    </source>
</evidence>
<comment type="similarity">
    <text evidence="1">Belongs to the ABC transporter superfamily.</text>
</comment>
<keyword evidence="4 6" id="KW-0067">ATP-binding</keyword>
<accession>A0AAE3G1A4</accession>
<comment type="caution">
    <text evidence="6">The sequence shown here is derived from an EMBL/GenBank/DDBJ whole genome shotgun (WGS) entry which is preliminary data.</text>
</comment>
<dbReference type="Gene3D" id="3.40.50.300">
    <property type="entry name" value="P-loop containing nucleotide triphosphate hydrolases"/>
    <property type="match status" value="1"/>
</dbReference>
<dbReference type="NCBIfam" id="NF040873">
    <property type="entry name" value="AztA"/>
    <property type="match status" value="1"/>
</dbReference>
<gene>
    <name evidence="6" type="ORF">J2T57_000231</name>
</gene>
<proteinExistence type="inferred from homology"/>
<evidence type="ECO:0000256" key="2">
    <source>
        <dbReference type="ARBA" id="ARBA00022448"/>
    </source>
</evidence>
<dbReference type="GO" id="GO:0005524">
    <property type="term" value="F:ATP binding"/>
    <property type="evidence" value="ECO:0007669"/>
    <property type="project" value="UniProtKB-KW"/>
</dbReference>
<reference evidence="6" key="1">
    <citation type="submission" date="2022-03" db="EMBL/GenBank/DDBJ databases">
        <title>Genomic Encyclopedia of Type Strains, Phase III (KMG-III): the genomes of soil and plant-associated and newly described type strains.</title>
        <authorList>
            <person name="Whitman W."/>
        </authorList>
    </citation>
    <scope>NUCLEOTIDE SEQUENCE</scope>
    <source>
        <strain evidence="6">ANL 6-2</strain>
    </source>
</reference>
<organism evidence="6 7">
    <name type="scientific">Natronocella acetinitrilica</name>
    <dbReference type="NCBI Taxonomy" id="414046"/>
    <lineage>
        <taxon>Bacteria</taxon>
        <taxon>Pseudomonadati</taxon>
        <taxon>Pseudomonadota</taxon>
        <taxon>Gammaproteobacteria</taxon>
        <taxon>Chromatiales</taxon>
        <taxon>Ectothiorhodospiraceae</taxon>
        <taxon>Natronocella</taxon>
    </lineage>
</organism>
<evidence type="ECO:0000259" key="5">
    <source>
        <dbReference type="PROSITE" id="PS50893"/>
    </source>
</evidence>
<feature type="domain" description="ABC transporter" evidence="5">
    <location>
        <begin position="5"/>
        <end position="233"/>
    </location>
</feature>
<dbReference type="PROSITE" id="PS50893">
    <property type="entry name" value="ABC_TRANSPORTER_2"/>
    <property type="match status" value="1"/>
</dbReference>
<dbReference type="CDD" id="cd03235">
    <property type="entry name" value="ABC_Metallic_Cations"/>
    <property type="match status" value="1"/>
</dbReference>
<dbReference type="InterPro" id="IPR003439">
    <property type="entry name" value="ABC_transporter-like_ATP-bd"/>
</dbReference>
<dbReference type="Pfam" id="PF00005">
    <property type="entry name" value="ABC_tran"/>
    <property type="match status" value="1"/>
</dbReference>
<dbReference type="AlphaFoldDB" id="A0AAE3G1A4"/>
<keyword evidence="7" id="KW-1185">Reference proteome</keyword>
<keyword evidence="2" id="KW-0813">Transport</keyword>
<dbReference type="InterPro" id="IPR027417">
    <property type="entry name" value="P-loop_NTPase"/>
</dbReference>
<name>A0AAE3G1A4_9GAMM</name>
<dbReference type="PANTHER" id="PTHR42734:SF5">
    <property type="entry name" value="IRON TRANSPORT SYSTEM ATP-BINDING PROTEIN HI_0361-RELATED"/>
    <property type="match status" value="1"/>
</dbReference>
<evidence type="ECO:0000313" key="7">
    <source>
        <dbReference type="Proteomes" id="UP001205843"/>
    </source>
</evidence>
<dbReference type="GO" id="GO:0016887">
    <property type="term" value="F:ATP hydrolysis activity"/>
    <property type="evidence" value="ECO:0007669"/>
    <property type="project" value="InterPro"/>
</dbReference>
<dbReference type="PROSITE" id="PS00211">
    <property type="entry name" value="ABC_TRANSPORTER_1"/>
    <property type="match status" value="1"/>
</dbReference>
<dbReference type="PANTHER" id="PTHR42734">
    <property type="entry name" value="METAL TRANSPORT SYSTEM ATP-BINDING PROTEIN TM_0124-RELATED"/>
    <property type="match status" value="1"/>
</dbReference>
<dbReference type="Proteomes" id="UP001205843">
    <property type="component" value="Unassembled WGS sequence"/>
</dbReference>
<dbReference type="InterPro" id="IPR047748">
    <property type="entry name" value="AztA-like"/>
</dbReference>
<dbReference type="RefSeq" id="WP_253472975.1">
    <property type="nucleotide sequence ID" value="NZ_JALJXV010000001.1"/>
</dbReference>